<keyword evidence="2" id="KW-1185">Reference proteome</keyword>
<name>A0ACD0P3Y5_9BASI</name>
<dbReference type="EMBL" id="KZ819757">
    <property type="protein sequence ID" value="PWN52810.1"/>
    <property type="molecule type" value="Genomic_DNA"/>
</dbReference>
<protein>
    <submittedName>
        <fullName evidence="1">Uncharacterized protein</fullName>
    </submittedName>
</protein>
<dbReference type="Proteomes" id="UP000245626">
    <property type="component" value="Unassembled WGS sequence"/>
</dbReference>
<evidence type="ECO:0000313" key="1">
    <source>
        <dbReference type="EMBL" id="PWN52810.1"/>
    </source>
</evidence>
<evidence type="ECO:0000313" key="2">
    <source>
        <dbReference type="Proteomes" id="UP000245626"/>
    </source>
</evidence>
<proteinExistence type="predicted"/>
<organism evidence="1 2">
    <name type="scientific">Violaceomyces palustris</name>
    <dbReference type="NCBI Taxonomy" id="1673888"/>
    <lineage>
        <taxon>Eukaryota</taxon>
        <taxon>Fungi</taxon>
        <taxon>Dikarya</taxon>
        <taxon>Basidiomycota</taxon>
        <taxon>Ustilaginomycotina</taxon>
        <taxon>Ustilaginomycetes</taxon>
        <taxon>Violaceomycetales</taxon>
        <taxon>Violaceomycetaceae</taxon>
        <taxon>Violaceomyces</taxon>
    </lineage>
</organism>
<accession>A0ACD0P3Y5</accession>
<sequence>MKNDRLGRGLNYRQFAHTWSKARVPRLFPVVEAFLHVIPLCQAVHVAPGKLSLEARNLSNPGVYIREELIALAFPAPRGTSRLTNSRYSRGIIKRQQSCGISGFGVCPDGNNCCKFRWSCCSDSTCCPPGFTCYEIDGTSGCCADGYTCLGLSSQCQDDGYEPCLGSNSCCPSSSTCDIDSNWNVIGETALPVAPGATPSSSSTTGSLTLGSAYTWFSEPTLSWFTMTPSMTAGQTSSVATGSSSSATWSSASESTETGSATILPIPMPIPLPPGPPTVSILSTEGTTWATLNTRDMTDTCSMTPCHPPASSPPPPPPPSSSASSTPAPPVTVTETVTVNTSPFPAPSPPPATTTITETAPATSTSSTPPPPPPPSSSSSTEVPPSPSPPPSPAAGTTVTVTETGSSTSMGPGPGQASSNVARKHDRNYLGDLRARQRVRTGSMRPPPSSA</sequence>
<gene>
    <name evidence="1" type="ORF">IE53DRAFT_366889</name>
</gene>
<reference evidence="1 2" key="1">
    <citation type="journal article" date="2018" name="Mol. Biol. Evol.">
        <title>Broad Genomic Sampling Reveals a Smut Pathogenic Ancestry of the Fungal Clade Ustilaginomycotina.</title>
        <authorList>
            <person name="Kijpornyongpan T."/>
            <person name="Mondo S.J."/>
            <person name="Barry K."/>
            <person name="Sandor L."/>
            <person name="Lee J."/>
            <person name="Lipzen A."/>
            <person name="Pangilinan J."/>
            <person name="LaButti K."/>
            <person name="Hainaut M."/>
            <person name="Henrissat B."/>
            <person name="Grigoriev I.V."/>
            <person name="Spatafora J.W."/>
            <person name="Aime M.C."/>
        </authorList>
    </citation>
    <scope>NUCLEOTIDE SEQUENCE [LARGE SCALE GENOMIC DNA]</scope>
    <source>
        <strain evidence="1 2">SA 807</strain>
    </source>
</reference>